<dbReference type="PROSITE" id="PS51898">
    <property type="entry name" value="TYR_RECOMBINASE"/>
    <property type="match status" value="1"/>
</dbReference>
<dbReference type="SUPFAM" id="SSF56349">
    <property type="entry name" value="DNA breaking-rejoining enzymes"/>
    <property type="match status" value="1"/>
</dbReference>
<evidence type="ECO:0000256" key="1">
    <source>
        <dbReference type="ARBA" id="ARBA00008857"/>
    </source>
</evidence>
<keyword evidence="4" id="KW-0233">DNA recombination</keyword>
<evidence type="ECO:0000259" key="7">
    <source>
        <dbReference type="PROSITE" id="PS51900"/>
    </source>
</evidence>
<feature type="domain" description="Tyr recombinase" evidence="6">
    <location>
        <begin position="122"/>
        <end position="255"/>
    </location>
</feature>
<proteinExistence type="inferred from homology"/>
<protein>
    <submittedName>
        <fullName evidence="8">Integrase</fullName>
    </submittedName>
</protein>
<sequence>MGGATETDANNRALGIVPKHITLGDIITRYKDEVTPSNRSARSEIIRLERFLKHKICNIPATDLQPHHFAEWRDERLTQIQGNSVNRELSTISAALTYAVKEWQYAKDNPILQISRPKKNQPRTRRPTEEETRRICAYLEYDENTPPKLAKQRVALAFLYAMETGMRAGEICSIQPHNIHLHERYVHLSITKNGSSRDVPQNRRALEILQKLIPLNFDHTFGLNVKSLDVTFRRATKALEIDDLHGGFGFEVQLP</sequence>
<evidence type="ECO:0000256" key="5">
    <source>
        <dbReference type="PROSITE-ProRule" id="PRU01248"/>
    </source>
</evidence>
<keyword evidence="3 5" id="KW-0238">DNA-binding</keyword>
<dbReference type="GO" id="GO:0015074">
    <property type="term" value="P:DNA integration"/>
    <property type="evidence" value="ECO:0007669"/>
    <property type="project" value="UniProtKB-KW"/>
</dbReference>
<reference evidence="8 9" key="1">
    <citation type="submission" date="2018-12" db="EMBL/GenBank/DDBJ databases">
        <authorList>
            <consortium name="Pathogen Informatics"/>
        </authorList>
    </citation>
    <scope>NUCLEOTIDE SEQUENCE [LARGE SCALE GENOMIC DNA]</scope>
    <source>
        <strain evidence="8 9">NCTC10296</strain>
    </source>
</reference>
<dbReference type="InterPro" id="IPR057084">
    <property type="entry name" value="Int_N"/>
</dbReference>
<evidence type="ECO:0000313" key="9">
    <source>
        <dbReference type="Proteomes" id="UP000279284"/>
    </source>
</evidence>
<dbReference type="PANTHER" id="PTHR30629:SF2">
    <property type="entry name" value="PROPHAGE INTEGRASE INTS-RELATED"/>
    <property type="match status" value="1"/>
</dbReference>
<evidence type="ECO:0000256" key="2">
    <source>
        <dbReference type="ARBA" id="ARBA00022908"/>
    </source>
</evidence>
<dbReference type="GO" id="GO:0003677">
    <property type="term" value="F:DNA binding"/>
    <property type="evidence" value="ECO:0007669"/>
    <property type="project" value="UniProtKB-UniRule"/>
</dbReference>
<gene>
    <name evidence="8" type="ORF">NCTC10296_01320</name>
</gene>
<evidence type="ECO:0000313" key="8">
    <source>
        <dbReference type="EMBL" id="VEF01441.1"/>
    </source>
</evidence>
<dbReference type="PROSITE" id="PS51900">
    <property type="entry name" value="CB"/>
    <property type="match status" value="1"/>
</dbReference>
<keyword evidence="9" id="KW-1185">Reference proteome</keyword>
<dbReference type="InterPro" id="IPR002104">
    <property type="entry name" value="Integrase_catalytic"/>
</dbReference>
<evidence type="ECO:0000259" key="6">
    <source>
        <dbReference type="PROSITE" id="PS51898"/>
    </source>
</evidence>
<dbReference type="EMBL" id="LR134313">
    <property type="protein sequence ID" value="VEF01441.1"/>
    <property type="molecule type" value="Genomic_DNA"/>
</dbReference>
<organism evidence="8 9">
    <name type="scientific">Neisseria canis</name>
    <dbReference type="NCBI Taxonomy" id="493"/>
    <lineage>
        <taxon>Bacteria</taxon>
        <taxon>Pseudomonadati</taxon>
        <taxon>Pseudomonadota</taxon>
        <taxon>Betaproteobacteria</taxon>
        <taxon>Neisseriales</taxon>
        <taxon>Neisseriaceae</taxon>
        <taxon>Neisseria</taxon>
    </lineage>
</organism>
<feature type="domain" description="Core-binding (CB)" evidence="7">
    <location>
        <begin position="21"/>
        <end position="100"/>
    </location>
</feature>
<dbReference type="InterPro" id="IPR011010">
    <property type="entry name" value="DNA_brk_join_enz"/>
</dbReference>
<evidence type="ECO:0000256" key="4">
    <source>
        <dbReference type="ARBA" id="ARBA00023172"/>
    </source>
</evidence>
<keyword evidence="2" id="KW-0229">DNA integration</keyword>
<dbReference type="STRING" id="493.BWD07_05730"/>
<accession>A0A448D8G5</accession>
<dbReference type="Proteomes" id="UP000279284">
    <property type="component" value="Chromosome"/>
</dbReference>
<dbReference type="Gene3D" id="1.10.443.10">
    <property type="entry name" value="Intergrase catalytic core"/>
    <property type="match status" value="1"/>
</dbReference>
<dbReference type="AlphaFoldDB" id="A0A448D8G5"/>
<dbReference type="Pfam" id="PF00589">
    <property type="entry name" value="Phage_integrase"/>
    <property type="match status" value="1"/>
</dbReference>
<dbReference type="RefSeq" id="WP_170162409.1">
    <property type="nucleotide sequence ID" value="NZ_CAUJPY010000006.1"/>
</dbReference>
<dbReference type="InterPro" id="IPR044068">
    <property type="entry name" value="CB"/>
</dbReference>
<dbReference type="GO" id="GO:0006310">
    <property type="term" value="P:DNA recombination"/>
    <property type="evidence" value="ECO:0007669"/>
    <property type="project" value="UniProtKB-KW"/>
</dbReference>
<evidence type="ECO:0000256" key="3">
    <source>
        <dbReference type="ARBA" id="ARBA00023125"/>
    </source>
</evidence>
<dbReference type="Pfam" id="PF24624">
    <property type="entry name" value="Int_N"/>
    <property type="match status" value="1"/>
</dbReference>
<comment type="similarity">
    <text evidence="1">Belongs to the 'phage' integrase family.</text>
</comment>
<dbReference type="KEGG" id="nci:NCTC10296_01320"/>
<dbReference type="InterPro" id="IPR010998">
    <property type="entry name" value="Integrase_recombinase_N"/>
</dbReference>
<dbReference type="InterPro" id="IPR050808">
    <property type="entry name" value="Phage_Integrase"/>
</dbReference>
<dbReference type="InterPro" id="IPR013762">
    <property type="entry name" value="Integrase-like_cat_sf"/>
</dbReference>
<name>A0A448D8G5_9NEIS</name>
<dbReference type="PANTHER" id="PTHR30629">
    <property type="entry name" value="PROPHAGE INTEGRASE"/>
    <property type="match status" value="1"/>
</dbReference>
<dbReference type="Gene3D" id="1.10.150.130">
    <property type="match status" value="1"/>
</dbReference>